<dbReference type="InterPro" id="IPR050270">
    <property type="entry name" value="DegV_domain_contain"/>
</dbReference>
<keyword evidence="3" id="KW-1185">Reference proteome</keyword>
<dbReference type="GO" id="GO:0008289">
    <property type="term" value="F:lipid binding"/>
    <property type="evidence" value="ECO:0007669"/>
    <property type="project" value="UniProtKB-KW"/>
</dbReference>
<organism evidence="2 3">
    <name type="scientific">Copranaerobaculum intestinale</name>
    <dbReference type="NCBI Taxonomy" id="2692629"/>
    <lineage>
        <taxon>Bacteria</taxon>
        <taxon>Bacillati</taxon>
        <taxon>Bacillota</taxon>
        <taxon>Erysipelotrichia</taxon>
        <taxon>Erysipelotrichales</taxon>
        <taxon>Erysipelotrichaceae</taxon>
        <taxon>Copranaerobaculum</taxon>
    </lineage>
</organism>
<dbReference type="EMBL" id="WUUQ01000002">
    <property type="protein sequence ID" value="MXQ73554.1"/>
    <property type="molecule type" value="Genomic_DNA"/>
</dbReference>
<dbReference type="InterPro" id="IPR003797">
    <property type="entry name" value="DegV"/>
</dbReference>
<accession>A0A6N8U878</accession>
<evidence type="ECO:0000313" key="3">
    <source>
        <dbReference type="Proteomes" id="UP000434036"/>
    </source>
</evidence>
<dbReference type="Gene3D" id="3.40.50.10170">
    <property type="match status" value="1"/>
</dbReference>
<reference evidence="2 3" key="2">
    <citation type="submission" date="2020-01" db="EMBL/GenBank/DDBJ databases">
        <title>Clostridiaceae sp. nov. isolated from the gut of human by culturomics.</title>
        <authorList>
            <person name="Chang Y."/>
        </authorList>
    </citation>
    <scope>NUCLEOTIDE SEQUENCE [LARGE SCALE GENOMIC DNA]</scope>
    <source>
        <strain evidence="2 3">DONG20-135</strain>
    </source>
</reference>
<dbReference type="InterPro" id="IPR043168">
    <property type="entry name" value="DegV_C"/>
</dbReference>
<evidence type="ECO:0000256" key="1">
    <source>
        <dbReference type="ARBA" id="ARBA00023121"/>
    </source>
</evidence>
<gene>
    <name evidence="2" type="ORF">GSF08_06355</name>
</gene>
<dbReference type="RefSeq" id="WP_160624995.1">
    <property type="nucleotide sequence ID" value="NZ_WUUQ01000002.1"/>
</dbReference>
<dbReference type="Proteomes" id="UP000434036">
    <property type="component" value="Unassembled WGS sequence"/>
</dbReference>
<name>A0A6N8U878_9FIRM</name>
<dbReference type="Gene3D" id="3.30.1180.10">
    <property type="match status" value="1"/>
</dbReference>
<evidence type="ECO:0000313" key="2">
    <source>
        <dbReference type="EMBL" id="MXQ73554.1"/>
    </source>
</evidence>
<dbReference type="PROSITE" id="PS51482">
    <property type="entry name" value="DEGV"/>
    <property type="match status" value="1"/>
</dbReference>
<dbReference type="Pfam" id="PF02645">
    <property type="entry name" value="DegV"/>
    <property type="match status" value="1"/>
</dbReference>
<dbReference type="NCBIfam" id="TIGR00762">
    <property type="entry name" value="DegV"/>
    <property type="match status" value="1"/>
</dbReference>
<comment type="caution">
    <text evidence="2">The sequence shown here is derived from an EMBL/GenBank/DDBJ whole genome shotgun (WGS) entry which is preliminary data.</text>
</comment>
<dbReference type="PANTHER" id="PTHR33434">
    <property type="entry name" value="DEGV DOMAIN-CONTAINING PROTEIN DR_1986-RELATED"/>
    <property type="match status" value="1"/>
</dbReference>
<dbReference type="SUPFAM" id="SSF82549">
    <property type="entry name" value="DAK1/DegV-like"/>
    <property type="match status" value="1"/>
</dbReference>
<reference evidence="2 3" key="1">
    <citation type="submission" date="2019-12" db="EMBL/GenBank/DDBJ databases">
        <authorList>
            <person name="Yang R."/>
        </authorList>
    </citation>
    <scope>NUCLEOTIDE SEQUENCE [LARGE SCALE GENOMIC DNA]</scope>
    <source>
        <strain evidence="2 3">DONG20-135</strain>
    </source>
</reference>
<sequence>MKLITDTSALYTIQQGEARGFTVIPLCVSIHDQHYRDLCFDSAVFYEEIKAGYIPTSSQPPIGEVIEIYERYPNEEILHICMADGLSGTYQSALTARESISDKERVTVLNSQTLCGPHRYLVEKAHRLMLEGKVMKEIVASLQESISKTNSFLIPQDFGFLKRGGRLKPAAATLGGLLKLKPVMMAVDNGTRLDKFTISRTLTQAVAAVLDFFQKQGVNGDYHIYVAHSRAEKAALKIMDALQAIFPDAVYEMLELSPAFITQGGPDCIAIQYIHK</sequence>
<dbReference type="AlphaFoldDB" id="A0A6N8U878"/>
<dbReference type="PANTHER" id="PTHR33434:SF2">
    <property type="entry name" value="FATTY ACID-BINDING PROTEIN TM_1468"/>
    <property type="match status" value="1"/>
</dbReference>
<keyword evidence="1" id="KW-0446">Lipid-binding</keyword>
<protein>
    <submittedName>
        <fullName evidence="2">DegV family EDD domain-containing protein</fullName>
    </submittedName>
</protein>
<proteinExistence type="predicted"/>